<dbReference type="Proteomes" id="UP001151234">
    <property type="component" value="Unassembled WGS sequence"/>
</dbReference>
<comment type="caution">
    <text evidence="1">The sequence shown here is derived from an EMBL/GenBank/DDBJ whole genome shotgun (WGS) entry which is preliminary data.</text>
</comment>
<protein>
    <submittedName>
        <fullName evidence="1">Uncharacterized protein</fullName>
    </submittedName>
</protein>
<gene>
    <name evidence="1" type="ORF">OQ273_06685</name>
</gene>
<proteinExistence type="predicted"/>
<dbReference type="AlphaFoldDB" id="A0A9X3UGX5"/>
<evidence type="ECO:0000313" key="2">
    <source>
        <dbReference type="Proteomes" id="UP001151234"/>
    </source>
</evidence>
<sequence>MGFGAVQVAAAQSSSGSGVSMRTLLQRGFEIKAAAPNGSQYVVFLQKGKAAYACEFKTLTSSRCGAINSESE</sequence>
<name>A0A9X3UGX5_9HYPH</name>
<organism evidence="1 2">
    <name type="scientific">Hoeflea prorocentri</name>
    <dbReference type="NCBI Taxonomy" id="1922333"/>
    <lineage>
        <taxon>Bacteria</taxon>
        <taxon>Pseudomonadati</taxon>
        <taxon>Pseudomonadota</taxon>
        <taxon>Alphaproteobacteria</taxon>
        <taxon>Hyphomicrobiales</taxon>
        <taxon>Rhizobiaceae</taxon>
        <taxon>Hoeflea</taxon>
    </lineage>
</organism>
<keyword evidence="2" id="KW-1185">Reference proteome</keyword>
<accession>A0A9X3UGX5</accession>
<evidence type="ECO:0000313" key="1">
    <source>
        <dbReference type="EMBL" id="MDA5398256.1"/>
    </source>
</evidence>
<reference evidence="1" key="1">
    <citation type="submission" date="2022-11" db="EMBL/GenBank/DDBJ databases">
        <title>Draft genome sequence of Hoeflea poritis E7-10 and Hoeflea prorocentri PM5-8, separated from scleractinian coral Porites lutea and marine dinoflagellate.</title>
        <authorList>
            <person name="Zhang G."/>
            <person name="Wei Q."/>
            <person name="Cai L."/>
        </authorList>
    </citation>
    <scope>NUCLEOTIDE SEQUENCE</scope>
    <source>
        <strain evidence="1">PM5-8</strain>
    </source>
</reference>
<dbReference type="EMBL" id="JAPJZI010000001">
    <property type="protein sequence ID" value="MDA5398256.1"/>
    <property type="molecule type" value="Genomic_DNA"/>
</dbReference>